<name>A0A976B1G5_9BURK</name>
<organism evidence="2 3">
    <name type="scientific">Cupriavidus taiwanensis</name>
    <dbReference type="NCBI Taxonomy" id="164546"/>
    <lineage>
        <taxon>Bacteria</taxon>
        <taxon>Pseudomonadati</taxon>
        <taxon>Pseudomonadota</taxon>
        <taxon>Betaproteobacteria</taxon>
        <taxon>Burkholderiales</taxon>
        <taxon>Burkholderiaceae</taxon>
        <taxon>Cupriavidus</taxon>
    </lineage>
</organism>
<accession>A0A976B1G5</accession>
<evidence type="ECO:0000313" key="2">
    <source>
        <dbReference type="EMBL" id="SOZ70711.1"/>
    </source>
</evidence>
<dbReference type="InterPro" id="IPR029069">
    <property type="entry name" value="HotDog_dom_sf"/>
</dbReference>
<dbReference type="Gene3D" id="3.10.129.10">
    <property type="entry name" value="Hotdog Thioesterase"/>
    <property type="match status" value="1"/>
</dbReference>
<sequence length="144" mass="15470">MTNGHCSSRYAGRMECGRCRLFARSAWHALCQGGARSGRGDACSASGPASLEWLLACGNVISLADTCCGYGTVRSLPSGASGFTTVELKSNMLGTARDGIVICTARPIHKGRTTQVWDAEVRREGDNALIASFRNTQWILWPRS</sequence>
<dbReference type="AlphaFoldDB" id="A0A976B1G5"/>
<dbReference type="Proteomes" id="UP000256952">
    <property type="component" value="Chromosome CBM2613_b"/>
</dbReference>
<dbReference type="InterPro" id="IPR006683">
    <property type="entry name" value="Thioestr_dom"/>
</dbReference>
<dbReference type="Pfam" id="PF03061">
    <property type="entry name" value="4HBT"/>
    <property type="match status" value="1"/>
</dbReference>
<proteinExistence type="predicted"/>
<gene>
    <name evidence="2" type="ORF">CBM2613_B170150</name>
</gene>
<evidence type="ECO:0000313" key="3">
    <source>
        <dbReference type="Proteomes" id="UP000256952"/>
    </source>
</evidence>
<dbReference type="EMBL" id="OFTH01000042">
    <property type="protein sequence ID" value="SOZ70711.1"/>
    <property type="molecule type" value="Genomic_DNA"/>
</dbReference>
<dbReference type="SUPFAM" id="SSF54637">
    <property type="entry name" value="Thioesterase/thiol ester dehydrase-isomerase"/>
    <property type="match status" value="1"/>
</dbReference>
<evidence type="ECO:0000259" key="1">
    <source>
        <dbReference type="Pfam" id="PF03061"/>
    </source>
</evidence>
<reference evidence="2 3" key="1">
    <citation type="submission" date="2018-01" db="EMBL/GenBank/DDBJ databases">
        <authorList>
            <person name="Clerissi C."/>
        </authorList>
    </citation>
    <scope>NUCLEOTIDE SEQUENCE [LARGE SCALE GENOMIC DNA]</scope>
    <source>
        <strain evidence="2">Cupriavidus taiwanensis STM 8556</strain>
    </source>
</reference>
<feature type="domain" description="Thioesterase" evidence="1">
    <location>
        <begin position="58"/>
        <end position="127"/>
    </location>
</feature>
<protein>
    <recommendedName>
        <fullName evidence="1">Thioesterase domain-containing protein</fullName>
    </recommendedName>
</protein>
<dbReference type="GO" id="GO:0016790">
    <property type="term" value="F:thiolester hydrolase activity"/>
    <property type="evidence" value="ECO:0007669"/>
    <property type="project" value="UniProtKB-ARBA"/>
</dbReference>
<comment type="caution">
    <text evidence="2">The sequence shown here is derived from an EMBL/GenBank/DDBJ whole genome shotgun (WGS) entry which is preliminary data.</text>
</comment>
<dbReference type="CDD" id="cd03443">
    <property type="entry name" value="PaaI_thioesterase"/>
    <property type="match status" value="1"/>
</dbReference>